<dbReference type="InterPro" id="IPR051678">
    <property type="entry name" value="AGP_Transferase"/>
</dbReference>
<dbReference type="PANTHER" id="PTHR21310">
    <property type="entry name" value="AMINOGLYCOSIDE PHOSPHOTRANSFERASE-RELATED-RELATED"/>
    <property type="match status" value="1"/>
</dbReference>
<dbReference type="InterPro" id="IPR011009">
    <property type="entry name" value="Kinase-like_dom_sf"/>
</dbReference>
<name>A0A8H3AJN1_9AGAM</name>
<dbReference type="AlphaFoldDB" id="A0A8H3AJN1"/>
<gene>
    <name evidence="1" type="ORF">RDB_LOCUS54408</name>
</gene>
<protein>
    <submittedName>
        <fullName evidence="1">Uncharacterized protein</fullName>
    </submittedName>
</protein>
<comment type="caution">
    <text evidence="1">The sequence shown here is derived from an EMBL/GenBank/DDBJ whole genome shotgun (WGS) entry which is preliminary data.</text>
</comment>
<proteinExistence type="predicted"/>
<dbReference type="SUPFAM" id="SSF56112">
    <property type="entry name" value="Protein kinase-like (PK-like)"/>
    <property type="match status" value="2"/>
</dbReference>
<organism evidence="1 2">
    <name type="scientific">Rhizoctonia solani</name>
    <dbReference type="NCBI Taxonomy" id="456999"/>
    <lineage>
        <taxon>Eukaryota</taxon>
        <taxon>Fungi</taxon>
        <taxon>Dikarya</taxon>
        <taxon>Basidiomycota</taxon>
        <taxon>Agaricomycotina</taxon>
        <taxon>Agaricomycetes</taxon>
        <taxon>Cantharellales</taxon>
        <taxon>Ceratobasidiaceae</taxon>
        <taxon>Rhizoctonia</taxon>
    </lineage>
</organism>
<reference evidence="1" key="1">
    <citation type="submission" date="2021-01" db="EMBL/GenBank/DDBJ databases">
        <authorList>
            <person name="Kaushik A."/>
        </authorList>
    </citation>
    <scope>NUCLEOTIDE SEQUENCE</scope>
    <source>
        <strain evidence="1">AG3-T5</strain>
    </source>
</reference>
<evidence type="ECO:0000313" key="1">
    <source>
        <dbReference type="EMBL" id="CAE6425111.1"/>
    </source>
</evidence>
<dbReference type="EMBL" id="CAJMWW010000079">
    <property type="protein sequence ID" value="CAE6425111.1"/>
    <property type="molecule type" value="Genomic_DNA"/>
</dbReference>
<dbReference type="PANTHER" id="PTHR21310:SF39">
    <property type="entry name" value="AMINOGLYCOSIDE PHOSPHOTRANSFERASE DOMAIN-CONTAINING PROTEIN"/>
    <property type="match status" value="1"/>
</dbReference>
<dbReference type="Proteomes" id="UP000663841">
    <property type="component" value="Unassembled WGS sequence"/>
</dbReference>
<evidence type="ECO:0000313" key="2">
    <source>
        <dbReference type="Proteomes" id="UP000663841"/>
    </source>
</evidence>
<sequence>MNRAITPSFFDYGLRNLSNSMASAVVSPHSSLGTPLTQSRAEIVQICASSIQATRKDGTAPRVLLFDDYVVKFGQGDRFNEADTQAFVYAAFKNSPNAPRIPKVYDCFSWNHWQYFVMEHVHLPTVQHWLMDAVSDADHRSRFEMACQLIANALRSLFTLSAPPGAEVGLIKGAYAQTLRPDICARSGCAIHPFFGSYDAPFRYTDAAALERHINRAITYRAKRLPRMEVSMSDEPLVMVQSEIGPDKFLIDPETRQLTMIDFGCVSALPHSFVSYTLHVSGTSIQATRKDGTAPRVLLFDDYVVKFGQGDRFNEADTQAFVYAAFKNSPNAPRIPKVYDCFSWNHWQYFVMEHVHLPTVQHWLMDAVSDADHRSRFEMACQLIANALRSLFTLSAPPGAEVGLIKGAYAQTLRPDICARSGCAIHPFFGSYDAPFRYTDAAALERHINRAITYRAKRLPRMEVSMSDEPLVMVQSEIGPDKFLIDPETRQLTMIDFGCVSALPHSFVSYTLHVSGTSMSDEPLVMVQSEIGPDKFLIDPETRQLTMIDFGCVSALPHSFVSYTLHVSGTRAMAAAARIYMLSCDKCFCLDKDGYPQKTASRPSQPLCTQS</sequence>
<accession>A0A8H3AJN1</accession>